<keyword evidence="2" id="KW-1185">Reference proteome</keyword>
<dbReference type="OrthoDB" id="5465219at2"/>
<evidence type="ECO:0000313" key="1">
    <source>
        <dbReference type="EMBL" id="SFV72076.1"/>
    </source>
</evidence>
<dbReference type="Proteomes" id="UP000186323">
    <property type="component" value="Chromosome I"/>
</dbReference>
<dbReference type="AlphaFoldDB" id="A0A1K1LBI5"/>
<organism evidence="1 2">
    <name type="scientific">Desulfovibrio piger</name>
    <dbReference type="NCBI Taxonomy" id="901"/>
    <lineage>
        <taxon>Bacteria</taxon>
        <taxon>Pseudomonadati</taxon>
        <taxon>Thermodesulfobacteriota</taxon>
        <taxon>Desulfovibrionia</taxon>
        <taxon>Desulfovibrionales</taxon>
        <taxon>Desulfovibrionaceae</taxon>
        <taxon>Desulfovibrio</taxon>
    </lineage>
</organism>
<proteinExistence type="predicted"/>
<evidence type="ECO:0000313" key="2">
    <source>
        <dbReference type="Proteomes" id="UP000186323"/>
    </source>
</evidence>
<protein>
    <submittedName>
        <fullName evidence="1">Uncharacterized protein</fullName>
    </submittedName>
</protein>
<sequence length="184" mass="19505">MLDQYRAAIAAHLREHLPPSVTVCELGNSLDDAEMRRLCLAAPGVGVEILGADGAELVGRSPYVTINVGLSLVSGPGCDGQPADSAVLVLAALVMAAVADQRFGLDCMRPESVRAANLTSGDQASNNVALWTVSWKQALDVSHVIARPDLDDFLRCYTREKKDGPVTIETHLPGPLAAKEDPHV</sequence>
<gene>
    <name evidence="1" type="ORF">DESPIGER_0174</name>
</gene>
<dbReference type="KEGG" id="dpg:DESPIGER_0174"/>
<name>A0A1K1LBI5_9BACT</name>
<accession>A0A1K1LBI5</accession>
<dbReference type="RefSeq" id="WP_072331845.1">
    <property type="nucleotide sequence ID" value="NZ_JACJLW010000031.1"/>
</dbReference>
<dbReference type="EMBL" id="LT630450">
    <property type="protein sequence ID" value="SFV72076.1"/>
    <property type="molecule type" value="Genomic_DNA"/>
</dbReference>
<reference evidence="2" key="1">
    <citation type="submission" date="2016-10" db="EMBL/GenBank/DDBJ databases">
        <authorList>
            <person name="Wegmann U."/>
        </authorList>
    </citation>
    <scope>NUCLEOTIDE SEQUENCE [LARGE SCALE GENOMIC DNA]</scope>
</reference>